<reference evidence="3" key="1">
    <citation type="journal article" date="2019" name="Int. J. Syst. Evol. Microbiol.">
        <title>The Global Catalogue of Microorganisms (GCM) 10K type strain sequencing project: providing services to taxonomists for standard genome sequencing and annotation.</title>
        <authorList>
            <consortium name="The Broad Institute Genomics Platform"/>
            <consortium name="The Broad Institute Genome Sequencing Center for Infectious Disease"/>
            <person name="Wu L."/>
            <person name="Ma J."/>
        </authorList>
    </citation>
    <scope>NUCLEOTIDE SEQUENCE [LARGE SCALE GENOMIC DNA]</scope>
    <source>
        <strain evidence="3">CGMCC 4.5798</strain>
    </source>
</reference>
<evidence type="ECO:0000256" key="1">
    <source>
        <dbReference type="SAM" id="MobiDB-lite"/>
    </source>
</evidence>
<dbReference type="RefSeq" id="WP_379765689.1">
    <property type="nucleotide sequence ID" value="NZ_JBHSMZ010000001.1"/>
</dbReference>
<accession>A0ABW0RQF1</accession>
<dbReference type="Proteomes" id="UP001596086">
    <property type="component" value="Unassembled WGS sequence"/>
</dbReference>
<evidence type="ECO:0008006" key="4">
    <source>
        <dbReference type="Google" id="ProtNLM"/>
    </source>
</evidence>
<name>A0ABW0RQF1_9BURK</name>
<feature type="compositionally biased region" description="Low complexity" evidence="1">
    <location>
        <begin position="79"/>
        <end position="90"/>
    </location>
</feature>
<comment type="caution">
    <text evidence="2">The sequence shown here is derived from an EMBL/GenBank/DDBJ whole genome shotgun (WGS) entry which is preliminary data.</text>
</comment>
<protein>
    <recommendedName>
        <fullName evidence="4">CsbD family protein</fullName>
    </recommendedName>
</protein>
<evidence type="ECO:0000313" key="2">
    <source>
        <dbReference type="EMBL" id="MFC5547079.1"/>
    </source>
</evidence>
<gene>
    <name evidence="2" type="ORF">ACFPO9_00950</name>
</gene>
<proteinExistence type="predicted"/>
<sequence length="125" mass="12038">MSASQSKNGDSPALGIGGTTSGEAGSTPTHETMAETGGSGGDALTKPRDEEIAASGASGKTQGDKLQHAVDAAGGPEGAGTAATATARGAQDTRSQQAGIQETGLGTPETGGNQSEADLAPPYKP</sequence>
<keyword evidence="3" id="KW-1185">Reference proteome</keyword>
<evidence type="ECO:0000313" key="3">
    <source>
        <dbReference type="Proteomes" id="UP001596086"/>
    </source>
</evidence>
<organism evidence="2 3">
    <name type="scientific">Massilia aerilata</name>
    <dbReference type="NCBI Taxonomy" id="453817"/>
    <lineage>
        <taxon>Bacteria</taxon>
        <taxon>Pseudomonadati</taxon>
        <taxon>Pseudomonadota</taxon>
        <taxon>Betaproteobacteria</taxon>
        <taxon>Burkholderiales</taxon>
        <taxon>Oxalobacteraceae</taxon>
        <taxon>Telluria group</taxon>
        <taxon>Massilia</taxon>
    </lineage>
</organism>
<dbReference type="EMBL" id="JBHSMZ010000001">
    <property type="protein sequence ID" value="MFC5547079.1"/>
    <property type="molecule type" value="Genomic_DNA"/>
</dbReference>
<feature type="compositionally biased region" description="Polar residues" evidence="1">
    <location>
        <begin position="21"/>
        <end position="30"/>
    </location>
</feature>
<feature type="region of interest" description="Disordered" evidence="1">
    <location>
        <begin position="1"/>
        <end position="125"/>
    </location>
</feature>